<dbReference type="AlphaFoldDB" id="A0A2D3VPA2"/>
<feature type="compositionally biased region" description="Basic and acidic residues" evidence="1">
    <location>
        <begin position="91"/>
        <end position="104"/>
    </location>
</feature>
<name>A0A2D3VPA2_9PEZI</name>
<evidence type="ECO:0000256" key="1">
    <source>
        <dbReference type="SAM" id="MobiDB-lite"/>
    </source>
</evidence>
<reference evidence="2 3" key="1">
    <citation type="submission" date="2016-03" db="EMBL/GenBank/DDBJ databases">
        <authorList>
            <person name="Ploux O."/>
        </authorList>
    </citation>
    <scope>NUCLEOTIDE SEQUENCE [LARGE SCALE GENOMIC DNA]</scope>
    <source>
        <strain evidence="2 3">URUG2</strain>
    </source>
</reference>
<proteinExistence type="predicted"/>
<dbReference type="GeneID" id="35604513"/>
<feature type="compositionally biased region" description="Low complexity" evidence="1">
    <location>
        <begin position="54"/>
        <end position="66"/>
    </location>
</feature>
<feature type="region of interest" description="Disordered" evidence="1">
    <location>
        <begin position="143"/>
        <end position="222"/>
    </location>
</feature>
<sequence>MTAKLSDDSEDLLDSCAISAAISLPDDEAAPPRATRAASTKPGVVRHRSEPDIGDNVNGGIIDGRGSILNDSSERERAAQCVSQSSSLVTARDDNTASPRDDASVRTIPVDLPGGTNRCAKHGAEESNDFQIAKKVRAATRMQHPLPPRPSSPEPSTPTISQSFWNTHDNAHALPAKPEQRTLPPLDLPLKPPRSASLFSQDSGNRYRYRGSSNNELPYGERRHDSRMRYNARQKASSYISVQSGSSSHFSPSHYDSPSTCNGFFSVIGSVASYLRPDTNHHVPSAAAEQAARNGRHGINTTGRADPPNRPEHFRTGDLVKANFCEFALNPNADPKTDSKYTQTPREIVQAGERLFVAIRIRTTGVECVPIQSADGKGPHKPQDTHVFRLIDEFPDDYRSNDGNAPARVRMFDRPPIKQGSNIHTEDARIIKYEAVATVVGAVRYKDTCRILAAMNIRTDNREVRWQYQSGWNGV</sequence>
<gene>
    <name evidence="2" type="ORF">RCC_09442</name>
</gene>
<dbReference type="EMBL" id="FJUY01000018">
    <property type="protein sequence ID" value="CZT23728.1"/>
    <property type="molecule type" value="Genomic_DNA"/>
</dbReference>
<keyword evidence="3" id="KW-1185">Reference proteome</keyword>
<feature type="region of interest" description="Disordered" evidence="1">
    <location>
        <begin position="22"/>
        <end position="122"/>
    </location>
</feature>
<feature type="compositionally biased region" description="Pro residues" evidence="1">
    <location>
        <begin position="145"/>
        <end position="156"/>
    </location>
</feature>
<feature type="compositionally biased region" description="Low complexity" evidence="1">
    <location>
        <begin position="31"/>
        <end position="40"/>
    </location>
</feature>
<protein>
    <submittedName>
        <fullName evidence="2">Uncharacterized protein</fullName>
    </submittedName>
</protein>
<feature type="region of interest" description="Disordered" evidence="1">
    <location>
        <begin position="291"/>
        <end position="311"/>
    </location>
</feature>
<accession>A0A2D3VPA2</accession>
<evidence type="ECO:0000313" key="2">
    <source>
        <dbReference type="EMBL" id="CZT23728.1"/>
    </source>
</evidence>
<organism evidence="2 3">
    <name type="scientific">Ramularia collo-cygni</name>
    <dbReference type="NCBI Taxonomy" id="112498"/>
    <lineage>
        <taxon>Eukaryota</taxon>
        <taxon>Fungi</taxon>
        <taxon>Dikarya</taxon>
        <taxon>Ascomycota</taxon>
        <taxon>Pezizomycotina</taxon>
        <taxon>Dothideomycetes</taxon>
        <taxon>Dothideomycetidae</taxon>
        <taxon>Mycosphaerellales</taxon>
        <taxon>Mycosphaerellaceae</taxon>
        <taxon>Ramularia</taxon>
    </lineage>
</organism>
<dbReference type="Proteomes" id="UP000225277">
    <property type="component" value="Unassembled WGS sequence"/>
</dbReference>
<evidence type="ECO:0000313" key="3">
    <source>
        <dbReference type="Proteomes" id="UP000225277"/>
    </source>
</evidence>
<dbReference type="RefSeq" id="XP_023630452.1">
    <property type="nucleotide sequence ID" value="XM_023774684.1"/>
</dbReference>